<dbReference type="OrthoDB" id="9058532at2"/>
<dbReference type="Pfam" id="PF02515">
    <property type="entry name" value="CoA_transf_3"/>
    <property type="match status" value="2"/>
</dbReference>
<dbReference type="Proteomes" id="UP000216020">
    <property type="component" value="Unassembled WGS sequence"/>
</dbReference>
<dbReference type="InterPro" id="IPR044855">
    <property type="entry name" value="CoA-Trfase_III_dom3_sf"/>
</dbReference>
<gene>
    <name evidence="2" type="ORF">CAL29_07960</name>
</gene>
<keyword evidence="3" id="KW-1185">Reference proteome</keyword>
<dbReference type="InterPro" id="IPR003673">
    <property type="entry name" value="CoA-Trfase_fam_III"/>
</dbReference>
<evidence type="ECO:0000256" key="1">
    <source>
        <dbReference type="ARBA" id="ARBA00022679"/>
    </source>
</evidence>
<reference evidence="3" key="1">
    <citation type="submission" date="2017-05" db="EMBL/GenBank/DDBJ databases">
        <title>Complete and WGS of Bordetella genogroups.</title>
        <authorList>
            <person name="Spilker T."/>
            <person name="Lipuma J."/>
        </authorList>
    </citation>
    <scope>NUCLEOTIDE SEQUENCE [LARGE SCALE GENOMIC DNA]</scope>
    <source>
        <strain evidence="3">AU16122</strain>
    </source>
</reference>
<organism evidence="2 3">
    <name type="scientific">Bordetella genomosp. 10</name>
    <dbReference type="NCBI Taxonomy" id="1416804"/>
    <lineage>
        <taxon>Bacteria</taxon>
        <taxon>Pseudomonadati</taxon>
        <taxon>Pseudomonadota</taxon>
        <taxon>Betaproteobacteria</taxon>
        <taxon>Burkholderiales</taxon>
        <taxon>Alcaligenaceae</taxon>
        <taxon>Bordetella</taxon>
    </lineage>
</organism>
<dbReference type="Gene3D" id="3.40.50.10540">
    <property type="entry name" value="Crotonobetainyl-coa:carnitine coa-transferase, domain 1"/>
    <property type="match status" value="2"/>
</dbReference>
<dbReference type="GO" id="GO:0008410">
    <property type="term" value="F:CoA-transferase activity"/>
    <property type="evidence" value="ECO:0007669"/>
    <property type="project" value="TreeGrafter"/>
</dbReference>
<dbReference type="InterPro" id="IPR050483">
    <property type="entry name" value="CoA-transferase_III_domain"/>
</dbReference>
<dbReference type="PANTHER" id="PTHR48207:SF3">
    <property type="entry name" value="SUCCINATE--HYDROXYMETHYLGLUTARATE COA-TRANSFERASE"/>
    <property type="match status" value="1"/>
</dbReference>
<evidence type="ECO:0000313" key="3">
    <source>
        <dbReference type="Proteomes" id="UP000216020"/>
    </source>
</evidence>
<dbReference type="AlphaFoldDB" id="A0A261SN86"/>
<proteinExistence type="predicted"/>
<accession>A0A261SN86</accession>
<protein>
    <submittedName>
        <fullName evidence="2">CoA transferase</fullName>
    </submittedName>
</protein>
<dbReference type="Gene3D" id="3.30.1540.10">
    <property type="entry name" value="formyl-coa transferase, domain 3"/>
    <property type="match status" value="2"/>
</dbReference>
<dbReference type="EMBL" id="NEVM01000001">
    <property type="protein sequence ID" value="OZI38250.1"/>
    <property type="molecule type" value="Genomic_DNA"/>
</dbReference>
<comment type="caution">
    <text evidence="2">The sequence shown here is derived from an EMBL/GenBank/DDBJ whole genome shotgun (WGS) entry which is preliminary data.</text>
</comment>
<evidence type="ECO:0000313" key="2">
    <source>
        <dbReference type="EMBL" id="OZI38250.1"/>
    </source>
</evidence>
<keyword evidence="1 2" id="KW-0808">Transferase</keyword>
<dbReference type="InterPro" id="IPR023606">
    <property type="entry name" value="CoA-Trfase_III_dom_1_sf"/>
</dbReference>
<name>A0A261SN86_9BORD</name>
<sequence>MAPSDPDRLVLNGLRVLEIGSGPAVAYAGKLFADFGAEVIKVEPAQGDEWRKMPPLLNPRDPDSESALFAWLNTNKRSVRADPGRDARWLAELAIGCDVVLDGRALSADAAPGPLWTRDDAGRAGDPIRIDFTWFGADGPYSGFAGAESVVRALSGAVHGSGPVAGPPHMPHDLQVGIVGGLQAFSAAIAAWIGRAQGSRHYTLSLHEAVFGLVEMEAGMVQDGRHPLRRLGVNRFCNAHPAGIYETADGWIGLFTHTLPQWSALCAEIGRPELAAAPAYATGPDRINHADEIDAFLIPAMRRRTAREWFERLGARKYPAVLVPSMEELLRQQVHRERGAFAVVAAGGVRFEGPVVPFRLGAEGPLPGGEAPRFGAHGDLYRSLPHAPRAAARRQPAPAGSLPLAGVRILDLSMGWAGPLASRTLADLGADVIKVESITYPDWWRGTNFNEPFYRERLYEKVSNFNMMNRNKLGITLDLTQPRGRELLLSLLKLCDACIENYSAEVLPKLGLAYDTMRAVHPGIVVLSMPAFGLGNAWSDTRAYGGTLEQASGLPLYTGHAAHPPAMTSYAFGDPVGGMNAGAALLLGILAQRVTGKGRHINFSQVEAMLPMTAPFMIEQSVAGRVPTRQGNRHPLRAPHGCYRCAGEDAWVALSVDTGAAWIALCRLLGRFDWEQDARLRAASGRQARCEEVGAAIAAWTARLDADAAMAALQAAGIPAGVVRPMREVLDDAHLNARGFWKTAERPYAGRYKSTSPPLREAGAPLPVARPAPTLGQHTREVFAALLDLDDAAVDALEAAGVCGTQARPKARRPSAN</sequence>
<dbReference type="SUPFAM" id="SSF89796">
    <property type="entry name" value="CoA-transferase family III (CaiB/BaiF)"/>
    <property type="match status" value="2"/>
</dbReference>
<dbReference type="PANTHER" id="PTHR48207">
    <property type="entry name" value="SUCCINATE--HYDROXYMETHYLGLUTARATE COA-TRANSFERASE"/>
    <property type="match status" value="1"/>
</dbReference>